<dbReference type="Proteomes" id="UP000321574">
    <property type="component" value="Unassembled WGS sequence"/>
</dbReference>
<name>A0A5C8NMF0_9BACI</name>
<organism evidence="1 2">
    <name type="scientific">Cerasibacillus terrae</name>
    <dbReference type="NCBI Taxonomy" id="2498845"/>
    <lineage>
        <taxon>Bacteria</taxon>
        <taxon>Bacillati</taxon>
        <taxon>Bacillota</taxon>
        <taxon>Bacilli</taxon>
        <taxon>Bacillales</taxon>
        <taxon>Bacillaceae</taxon>
        <taxon>Cerasibacillus</taxon>
    </lineage>
</organism>
<dbReference type="AlphaFoldDB" id="A0A5C8NMF0"/>
<evidence type="ECO:0000313" key="2">
    <source>
        <dbReference type="Proteomes" id="UP000321574"/>
    </source>
</evidence>
<gene>
    <name evidence="1" type="ORF">FHP05_13215</name>
</gene>
<comment type="caution">
    <text evidence="1">The sequence shown here is derived from an EMBL/GenBank/DDBJ whole genome shotgun (WGS) entry which is preliminary data.</text>
</comment>
<dbReference type="RefSeq" id="WP_147669074.1">
    <property type="nucleotide sequence ID" value="NZ_VDUW01000011.1"/>
</dbReference>
<dbReference type="EMBL" id="VDUW01000011">
    <property type="protein sequence ID" value="TXL61643.1"/>
    <property type="molecule type" value="Genomic_DNA"/>
</dbReference>
<protein>
    <submittedName>
        <fullName evidence="1">Uncharacterized protein</fullName>
    </submittedName>
</protein>
<dbReference type="OrthoDB" id="2973694at2"/>
<evidence type="ECO:0000313" key="1">
    <source>
        <dbReference type="EMBL" id="TXL61643.1"/>
    </source>
</evidence>
<sequence length="189" mass="20700">MFVISITIFGVMVSTVSASTSEDGESNANEEDYTKLGAGVKVKGELSEVEYNTANDLECVACGVPKYKVIKKSSPKKKKRFVRYLTGSWAKSDGYIWSKSQNASATLSANVGLSAKSVSSSIGVSNTVTTTYSVAISIPANKKSLSKLAFYSDYNRRLITTKLNVYPHTVKKGYHYAPRKDTYLQVVYK</sequence>
<keyword evidence="2" id="KW-1185">Reference proteome</keyword>
<reference evidence="1 2" key="1">
    <citation type="submission" date="2019-06" db="EMBL/GenBank/DDBJ databases">
        <title>Cerasibacillus sp. nov., isolated from maize field.</title>
        <authorList>
            <person name="Lin S.-Y."/>
            <person name="Tsai C.-F."/>
            <person name="Young C.-C."/>
        </authorList>
    </citation>
    <scope>NUCLEOTIDE SEQUENCE [LARGE SCALE GENOMIC DNA]</scope>
    <source>
        <strain evidence="1 2">CC-CFT480</strain>
    </source>
</reference>
<proteinExistence type="predicted"/>
<accession>A0A5C8NMF0</accession>